<dbReference type="SUPFAM" id="SSF53041">
    <property type="entry name" value="Resolvase-like"/>
    <property type="match status" value="1"/>
</dbReference>
<gene>
    <name evidence="7" type="ORF">C7B46_01370</name>
</gene>
<evidence type="ECO:0000256" key="4">
    <source>
        <dbReference type="PIRSR" id="PIRSR606118-50"/>
    </source>
</evidence>
<reference evidence="7 8" key="1">
    <citation type="journal article" date="2014" name="BMC Genomics">
        <title>Comparison of environmental and isolate Sulfobacillus genomes reveals diverse carbon, sulfur, nitrogen, and hydrogen metabolisms.</title>
        <authorList>
            <person name="Justice N.B."/>
            <person name="Norman A."/>
            <person name="Brown C.T."/>
            <person name="Singh A."/>
            <person name="Thomas B.C."/>
            <person name="Banfield J.F."/>
        </authorList>
    </citation>
    <scope>NUCLEOTIDE SEQUENCE [LARGE SCALE GENOMIC DNA]</scope>
    <source>
        <strain evidence="7">AMDSBA4</strain>
    </source>
</reference>
<dbReference type="PROSITE" id="PS00397">
    <property type="entry name" value="RECOMBINASES_1"/>
    <property type="match status" value="1"/>
</dbReference>
<proteinExistence type="predicted"/>
<dbReference type="Pfam" id="PF00239">
    <property type="entry name" value="Resolvase"/>
    <property type="match status" value="1"/>
</dbReference>
<dbReference type="NCBIfam" id="NF033518">
    <property type="entry name" value="transpos_IS607"/>
    <property type="match status" value="1"/>
</dbReference>
<dbReference type="InterPro" id="IPR036162">
    <property type="entry name" value="Resolvase-like_N_sf"/>
</dbReference>
<dbReference type="SMART" id="SM00857">
    <property type="entry name" value="Resolvase"/>
    <property type="match status" value="1"/>
</dbReference>
<feature type="active site" description="O-(5'-phospho-DNA)-serine intermediate" evidence="4 5">
    <location>
        <position position="75"/>
    </location>
</feature>
<dbReference type="GO" id="GO:0000150">
    <property type="term" value="F:DNA strand exchange activity"/>
    <property type="evidence" value="ECO:0007669"/>
    <property type="project" value="InterPro"/>
</dbReference>
<dbReference type="InterPro" id="IPR009061">
    <property type="entry name" value="DNA-bd_dom_put_sf"/>
</dbReference>
<dbReference type="CDD" id="cd04762">
    <property type="entry name" value="HTH_MerR-trunc"/>
    <property type="match status" value="1"/>
</dbReference>
<evidence type="ECO:0000313" key="7">
    <source>
        <dbReference type="EMBL" id="PSR35345.1"/>
    </source>
</evidence>
<evidence type="ECO:0000313" key="8">
    <source>
        <dbReference type="Proteomes" id="UP000242972"/>
    </source>
</evidence>
<sequence>MLLSYPLDMLLTVEDTAKILGVSKSTMRRWEAEGRQKPERTPDGHRRYRSEELMQMTVHPLPQTDRVTLAYVRVSSHDQKADLARQAMVLSEFCTKNGWTHEVIRDCGSGMNYHKKGLRALLQRIMRNDVERLVITHRDRLLRFGGELVFAICEEFQTEVVIVKQSEDTRYEDELTQDVWEIIRTISKFR</sequence>
<organism evidence="7 8">
    <name type="scientific">Sulfobacillus benefaciens</name>
    <dbReference type="NCBI Taxonomy" id="453960"/>
    <lineage>
        <taxon>Bacteria</taxon>
        <taxon>Bacillati</taxon>
        <taxon>Bacillota</taxon>
        <taxon>Clostridia</taxon>
        <taxon>Eubacteriales</taxon>
        <taxon>Clostridiales Family XVII. Incertae Sedis</taxon>
        <taxon>Sulfobacillus</taxon>
    </lineage>
</organism>
<dbReference type="InterPro" id="IPR000551">
    <property type="entry name" value="MerR-type_HTH_dom"/>
</dbReference>
<evidence type="ECO:0000259" key="6">
    <source>
        <dbReference type="PROSITE" id="PS51736"/>
    </source>
</evidence>
<dbReference type="InterPro" id="IPR048046">
    <property type="entry name" value="Transpos_IS607"/>
</dbReference>
<protein>
    <submittedName>
        <fullName evidence="7">IS607 family transposase</fullName>
    </submittedName>
</protein>
<dbReference type="EMBL" id="PXYW01000002">
    <property type="protein sequence ID" value="PSR35345.1"/>
    <property type="molecule type" value="Genomic_DNA"/>
</dbReference>
<name>A0A2T2XLH4_9FIRM</name>
<dbReference type="CDD" id="cd03769">
    <property type="entry name" value="SR_IS607_transposase_like"/>
    <property type="match status" value="1"/>
</dbReference>
<evidence type="ECO:0000256" key="1">
    <source>
        <dbReference type="ARBA" id="ARBA00022908"/>
    </source>
</evidence>
<dbReference type="GO" id="GO:0003677">
    <property type="term" value="F:DNA binding"/>
    <property type="evidence" value="ECO:0007669"/>
    <property type="project" value="UniProtKB-KW"/>
</dbReference>
<dbReference type="PANTHER" id="PTHR36172:SF1">
    <property type="entry name" value="RESOLVASE-RELATED"/>
    <property type="match status" value="1"/>
</dbReference>
<dbReference type="InterPro" id="IPR006118">
    <property type="entry name" value="Recombinase_CS"/>
</dbReference>
<accession>A0A2T2XLH4</accession>
<dbReference type="PROSITE" id="PS51736">
    <property type="entry name" value="RECOMBINASES_3"/>
    <property type="match status" value="1"/>
</dbReference>
<dbReference type="Gene3D" id="3.40.50.1390">
    <property type="entry name" value="Resolvase, N-terminal catalytic domain"/>
    <property type="match status" value="1"/>
</dbReference>
<dbReference type="AlphaFoldDB" id="A0A2T2XLH4"/>
<dbReference type="InterPro" id="IPR051491">
    <property type="entry name" value="Recombinase/Transposase-rel"/>
</dbReference>
<dbReference type="Proteomes" id="UP000242972">
    <property type="component" value="Unassembled WGS sequence"/>
</dbReference>
<keyword evidence="2" id="KW-0238">DNA-binding</keyword>
<keyword evidence="3" id="KW-0233">DNA recombination</keyword>
<comment type="caution">
    <text evidence="7">The sequence shown here is derived from an EMBL/GenBank/DDBJ whole genome shotgun (WGS) entry which is preliminary data.</text>
</comment>
<dbReference type="PANTHER" id="PTHR36172">
    <property type="match status" value="1"/>
</dbReference>
<dbReference type="Gene3D" id="1.10.1660.10">
    <property type="match status" value="1"/>
</dbReference>
<keyword evidence="1" id="KW-0229">DNA integration</keyword>
<dbReference type="SUPFAM" id="SSF46955">
    <property type="entry name" value="Putative DNA-binding domain"/>
    <property type="match status" value="1"/>
</dbReference>
<feature type="domain" description="Resolvase/invertase-type recombinase catalytic" evidence="6">
    <location>
        <begin position="67"/>
        <end position="190"/>
    </location>
</feature>
<evidence type="ECO:0000256" key="2">
    <source>
        <dbReference type="ARBA" id="ARBA00023125"/>
    </source>
</evidence>
<dbReference type="FunFam" id="3.40.50.1390:FF:000002">
    <property type="entry name" value="ORF1 in transposon ISC1904"/>
    <property type="match status" value="1"/>
</dbReference>
<dbReference type="InterPro" id="IPR006119">
    <property type="entry name" value="Resolv_N"/>
</dbReference>
<dbReference type="Pfam" id="PF00376">
    <property type="entry name" value="MerR"/>
    <property type="match status" value="1"/>
</dbReference>
<evidence type="ECO:0000256" key="3">
    <source>
        <dbReference type="ARBA" id="ARBA00023172"/>
    </source>
</evidence>
<evidence type="ECO:0000256" key="5">
    <source>
        <dbReference type="PROSITE-ProRule" id="PRU10137"/>
    </source>
</evidence>
<dbReference type="InterPro" id="IPR041718">
    <property type="entry name" value="IS607_transposase-like"/>
</dbReference>
<dbReference type="GO" id="GO:0006355">
    <property type="term" value="P:regulation of DNA-templated transcription"/>
    <property type="evidence" value="ECO:0007669"/>
    <property type="project" value="InterPro"/>
</dbReference>
<dbReference type="GO" id="GO:0015074">
    <property type="term" value="P:DNA integration"/>
    <property type="evidence" value="ECO:0007669"/>
    <property type="project" value="UniProtKB-KW"/>
</dbReference>